<evidence type="ECO:0000313" key="2">
    <source>
        <dbReference type="EMBL" id="RCV40579.1"/>
    </source>
</evidence>
<dbReference type="AlphaFoldDB" id="A0A368SDS8"/>
<sequence>MHGSWQLWPSNHSCQEQGRVRSMRSDALSCKLLLPGVAPSIHGSGACRDSQLLAYIQMQVMADRFTQQKLHVWPMHLPTQVMESKAAAEETRQQRGRAVPPRL</sequence>
<evidence type="ECO:0000256" key="1">
    <source>
        <dbReference type="SAM" id="MobiDB-lite"/>
    </source>
</evidence>
<reference evidence="2" key="2">
    <citation type="submission" date="2015-07" db="EMBL/GenBank/DDBJ databases">
        <authorList>
            <person name="Noorani M."/>
        </authorList>
    </citation>
    <scope>NUCLEOTIDE SEQUENCE</scope>
    <source>
        <strain evidence="2">Yugu1</strain>
    </source>
</reference>
<gene>
    <name evidence="2" type="ORF">SETIT_9G066000v2</name>
</gene>
<feature type="region of interest" description="Disordered" evidence="1">
    <location>
        <begin position="83"/>
        <end position="103"/>
    </location>
</feature>
<accession>A0A368SDS8</accession>
<protein>
    <submittedName>
        <fullName evidence="2">Uncharacterized protein</fullName>
    </submittedName>
</protein>
<proteinExistence type="predicted"/>
<reference evidence="2" key="1">
    <citation type="journal article" date="2012" name="Nat. Biotechnol.">
        <title>Reference genome sequence of the model plant Setaria.</title>
        <authorList>
            <person name="Bennetzen J.L."/>
            <person name="Schmutz J."/>
            <person name="Wang H."/>
            <person name="Percifield R."/>
            <person name="Hawkins J."/>
            <person name="Pontaroli A.C."/>
            <person name="Estep M."/>
            <person name="Feng L."/>
            <person name="Vaughn J.N."/>
            <person name="Grimwood J."/>
            <person name="Jenkins J."/>
            <person name="Barry K."/>
            <person name="Lindquist E."/>
            <person name="Hellsten U."/>
            <person name="Deshpande S."/>
            <person name="Wang X."/>
            <person name="Wu X."/>
            <person name="Mitros T."/>
            <person name="Triplett J."/>
            <person name="Yang X."/>
            <person name="Ye C.Y."/>
            <person name="Mauro-Herrera M."/>
            <person name="Wang L."/>
            <person name="Li P."/>
            <person name="Sharma M."/>
            <person name="Sharma R."/>
            <person name="Ronald P.C."/>
            <person name="Panaud O."/>
            <person name="Kellogg E.A."/>
            <person name="Brutnell T.P."/>
            <person name="Doust A.N."/>
            <person name="Tuskan G.A."/>
            <person name="Rokhsar D."/>
            <person name="Devos K.M."/>
        </authorList>
    </citation>
    <scope>NUCLEOTIDE SEQUENCE [LARGE SCALE GENOMIC DNA]</scope>
    <source>
        <strain evidence="2">Yugu1</strain>
    </source>
</reference>
<organism evidence="2">
    <name type="scientific">Setaria italica</name>
    <name type="common">Foxtail millet</name>
    <name type="synonym">Panicum italicum</name>
    <dbReference type="NCBI Taxonomy" id="4555"/>
    <lineage>
        <taxon>Eukaryota</taxon>
        <taxon>Viridiplantae</taxon>
        <taxon>Streptophyta</taxon>
        <taxon>Embryophyta</taxon>
        <taxon>Tracheophyta</taxon>
        <taxon>Spermatophyta</taxon>
        <taxon>Magnoliopsida</taxon>
        <taxon>Liliopsida</taxon>
        <taxon>Poales</taxon>
        <taxon>Poaceae</taxon>
        <taxon>PACMAD clade</taxon>
        <taxon>Panicoideae</taxon>
        <taxon>Panicodae</taxon>
        <taxon>Paniceae</taxon>
        <taxon>Cenchrinae</taxon>
        <taxon>Setaria</taxon>
    </lineage>
</organism>
<name>A0A368SDS8_SETIT</name>
<dbReference type="EMBL" id="CM003536">
    <property type="protein sequence ID" value="RCV40579.1"/>
    <property type="molecule type" value="Genomic_DNA"/>
</dbReference>